<name>A0ABR1VT77_9PEZI</name>
<keyword evidence="3" id="KW-1185">Reference proteome</keyword>
<sequence>MLRQSGQKSKKKHGGRKGSSKPKPVMVERYIDENGNVIERLVSDENESLSPREEYYVAKADKTIAEFDRAWAQASGSTSKQG</sequence>
<proteinExistence type="predicted"/>
<feature type="compositionally biased region" description="Basic residues" evidence="1">
    <location>
        <begin position="8"/>
        <end position="20"/>
    </location>
</feature>
<dbReference type="EMBL" id="JAQQWL010000005">
    <property type="protein sequence ID" value="KAK8073521.1"/>
    <property type="molecule type" value="Genomic_DNA"/>
</dbReference>
<gene>
    <name evidence="2" type="ORF">PG994_004420</name>
</gene>
<evidence type="ECO:0000313" key="3">
    <source>
        <dbReference type="Proteomes" id="UP001480595"/>
    </source>
</evidence>
<protein>
    <submittedName>
        <fullName evidence="2">Uncharacterized protein</fullName>
    </submittedName>
</protein>
<evidence type="ECO:0000256" key="1">
    <source>
        <dbReference type="SAM" id="MobiDB-lite"/>
    </source>
</evidence>
<dbReference type="GeneID" id="92088892"/>
<organism evidence="2 3">
    <name type="scientific">Apiospora phragmitis</name>
    <dbReference type="NCBI Taxonomy" id="2905665"/>
    <lineage>
        <taxon>Eukaryota</taxon>
        <taxon>Fungi</taxon>
        <taxon>Dikarya</taxon>
        <taxon>Ascomycota</taxon>
        <taxon>Pezizomycotina</taxon>
        <taxon>Sordariomycetes</taxon>
        <taxon>Xylariomycetidae</taxon>
        <taxon>Amphisphaeriales</taxon>
        <taxon>Apiosporaceae</taxon>
        <taxon>Apiospora</taxon>
    </lineage>
</organism>
<dbReference type="RefSeq" id="XP_066717996.1">
    <property type="nucleotide sequence ID" value="XM_066855829.1"/>
</dbReference>
<feature type="region of interest" description="Disordered" evidence="1">
    <location>
        <begin position="1"/>
        <end position="26"/>
    </location>
</feature>
<evidence type="ECO:0000313" key="2">
    <source>
        <dbReference type="EMBL" id="KAK8073521.1"/>
    </source>
</evidence>
<reference evidence="2 3" key="1">
    <citation type="submission" date="2023-01" db="EMBL/GenBank/DDBJ databases">
        <title>Analysis of 21 Apiospora genomes using comparative genomics revels a genus with tremendous synthesis potential of carbohydrate active enzymes and secondary metabolites.</title>
        <authorList>
            <person name="Sorensen T."/>
        </authorList>
    </citation>
    <scope>NUCLEOTIDE SEQUENCE [LARGE SCALE GENOMIC DNA]</scope>
    <source>
        <strain evidence="2 3">CBS 135458</strain>
    </source>
</reference>
<accession>A0ABR1VT77</accession>
<dbReference type="Proteomes" id="UP001480595">
    <property type="component" value="Unassembled WGS sequence"/>
</dbReference>
<comment type="caution">
    <text evidence="2">The sequence shown here is derived from an EMBL/GenBank/DDBJ whole genome shotgun (WGS) entry which is preliminary data.</text>
</comment>